<dbReference type="EMBL" id="NOZP01000095">
    <property type="protein sequence ID" value="OYD15523.1"/>
    <property type="molecule type" value="Genomic_DNA"/>
</dbReference>
<dbReference type="NCBIfam" id="TIGR01951">
    <property type="entry name" value="nusB"/>
    <property type="match status" value="1"/>
</dbReference>
<keyword evidence="5 6" id="KW-0804">Transcription</keyword>
<dbReference type="Pfam" id="PF01029">
    <property type="entry name" value="NusB"/>
    <property type="match status" value="1"/>
</dbReference>
<keyword evidence="4 6" id="KW-0805">Transcription regulation</keyword>
<accession>A0A235BSS2</accession>
<evidence type="ECO:0000256" key="3">
    <source>
        <dbReference type="ARBA" id="ARBA00022884"/>
    </source>
</evidence>
<proteinExistence type="inferred from homology"/>
<dbReference type="InterPro" id="IPR006027">
    <property type="entry name" value="NusB_RsmB_TIM44"/>
</dbReference>
<dbReference type="AlphaFoldDB" id="A0A235BSS2"/>
<keyword evidence="2 6" id="KW-0889">Transcription antitermination</keyword>
<dbReference type="InterPro" id="IPR035926">
    <property type="entry name" value="NusB-like_sf"/>
</dbReference>
<dbReference type="GO" id="GO:0006353">
    <property type="term" value="P:DNA-templated transcription termination"/>
    <property type="evidence" value="ECO:0007669"/>
    <property type="project" value="UniProtKB-UniRule"/>
</dbReference>
<evidence type="ECO:0000259" key="7">
    <source>
        <dbReference type="Pfam" id="PF01029"/>
    </source>
</evidence>
<reference evidence="8 9" key="1">
    <citation type="submission" date="2017-07" db="EMBL/GenBank/DDBJ databases">
        <title>Recovery of genomes from metagenomes via a dereplication, aggregation, and scoring strategy.</title>
        <authorList>
            <person name="Sieber C.M."/>
            <person name="Probst A.J."/>
            <person name="Sharrar A."/>
            <person name="Thomas B.C."/>
            <person name="Hess M."/>
            <person name="Tringe S.G."/>
            <person name="Banfield J.F."/>
        </authorList>
    </citation>
    <scope>NUCLEOTIDE SEQUENCE [LARGE SCALE GENOMIC DNA]</scope>
    <source>
        <strain evidence="8">JGI_Cruoil_03_51_56</strain>
    </source>
</reference>
<comment type="caution">
    <text evidence="8">The sequence shown here is derived from an EMBL/GenBank/DDBJ whole genome shotgun (WGS) entry which is preliminary data.</text>
</comment>
<gene>
    <name evidence="6 8" type="primary">nusB</name>
    <name evidence="8" type="ORF">CH330_05480</name>
</gene>
<evidence type="ECO:0000256" key="6">
    <source>
        <dbReference type="HAMAP-Rule" id="MF_00073"/>
    </source>
</evidence>
<feature type="domain" description="NusB/RsmB/TIM44" evidence="7">
    <location>
        <begin position="10"/>
        <end position="134"/>
    </location>
</feature>
<dbReference type="HAMAP" id="MF_00073">
    <property type="entry name" value="NusB"/>
    <property type="match status" value="1"/>
</dbReference>
<dbReference type="PANTHER" id="PTHR11078">
    <property type="entry name" value="N UTILIZATION SUBSTANCE PROTEIN B-RELATED"/>
    <property type="match status" value="1"/>
</dbReference>
<dbReference type="Proteomes" id="UP000215559">
    <property type="component" value="Unassembled WGS sequence"/>
</dbReference>
<dbReference type="PANTHER" id="PTHR11078:SF3">
    <property type="entry name" value="ANTITERMINATION NUSB DOMAIN-CONTAINING PROTEIN"/>
    <property type="match status" value="1"/>
</dbReference>
<dbReference type="Gene3D" id="1.10.940.10">
    <property type="entry name" value="NusB-like"/>
    <property type="match status" value="1"/>
</dbReference>
<comment type="function">
    <text evidence="6">Involved in transcription antitermination. Required for transcription of ribosomal RNA (rRNA) genes. Binds specifically to the boxA antiterminator sequence of the ribosomal RNA (rrn) operons.</text>
</comment>
<dbReference type="GO" id="GO:0031564">
    <property type="term" value="P:transcription antitermination"/>
    <property type="evidence" value="ECO:0007669"/>
    <property type="project" value="UniProtKB-KW"/>
</dbReference>
<dbReference type="GO" id="GO:0005829">
    <property type="term" value="C:cytosol"/>
    <property type="evidence" value="ECO:0007669"/>
    <property type="project" value="TreeGrafter"/>
</dbReference>
<evidence type="ECO:0000256" key="1">
    <source>
        <dbReference type="ARBA" id="ARBA00005952"/>
    </source>
</evidence>
<evidence type="ECO:0000313" key="9">
    <source>
        <dbReference type="Proteomes" id="UP000215559"/>
    </source>
</evidence>
<dbReference type="GO" id="GO:0003723">
    <property type="term" value="F:RNA binding"/>
    <property type="evidence" value="ECO:0007669"/>
    <property type="project" value="UniProtKB-UniRule"/>
</dbReference>
<comment type="similarity">
    <text evidence="1 6">Belongs to the NusB family.</text>
</comment>
<evidence type="ECO:0000256" key="2">
    <source>
        <dbReference type="ARBA" id="ARBA00022814"/>
    </source>
</evidence>
<evidence type="ECO:0000256" key="4">
    <source>
        <dbReference type="ARBA" id="ARBA00023015"/>
    </source>
</evidence>
<evidence type="ECO:0000256" key="5">
    <source>
        <dbReference type="ARBA" id="ARBA00023163"/>
    </source>
</evidence>
<sequence>MHRVTQRRLAREAALETLYRLDLVKGEPDDTIEEILNRKNPSEDAENYLRRVVQSVLNNQVEIDRILRRHLERWRIGRLRFLDRAILRLACAEILYFDDVPPKVSINEAVDIAKKYGDDDSGRFVNGVLDSVYKAALDKK</sequence>
<organism evidence="8 9">
    <name type="scientific">candidate division WOR-3 bacterium JGI_Cruoil_03_51_56</name>
    <dbReference type="NCBI Taxonomy" id="1973747"/>
    <lineage>
        <taxon>Bacteria</taxon>
        <taxon>Bacteria division WOR-3</taxon>
    </lineage>
</organism>
<evidence type="ECO:0000313" key="8">
    <source>
        <dbReference type="EMBL" id="OYD15523.1"/>
    </source>
</evidence>
<dbReference type="InterPro" id="IPR011605">
    <property type="entry name" value="NusB_fam"/>
</dbReference>
<name>A0A235BSS2_UNCW3</name>
<keyword evidence="3 6" id="KW-0694">RNA-binding</keyword>
<dbReference type="SUPFAM" id="SSF48013">
    <property type="entry name" value="NusB-like"/>
    <property type="match status" value="1"/>
</dbReference>
<protein>
    <recommendedName>
        <fullName evidence="6">Transcription antitermination protein NusB</fullName>
    </recommendedName>
    <alternativeName>
        <fullName evidence="6">Antitermination factor NusB</fullName>
    </alternativeName>
</protein>